<keyword evidence="3" id="KW-1185">Reference proteome</keyword>
<gene>
    <name evidence="4" type="primary">CCDC191</name>
</gene>
<dbReference type="InterPro" id="IPR052270">
    <property type="entry name" value="CACF_protein"/>
</dbReference>
<name>A0A6P7Y4F9_9AMPH</name>
<feature type="region of interest" description="Disordered" evidence="2">
    <location>
        <begin position="469"/>
        <end position="499"/>
    </location>
</feature>
<feature type="coiled-coil region" evidence="1">
    <location>
        <begin position="197"/>
        <end position="260"/>
    </location>
</feature>
<dbReference type="CTD" id="57577"/>
<feature type="compositionally biased region" description="Polar residues" evidence="2">
    <location>
        <begin position="631"/>
        <end position="653"/>
    </location>
</feature>
<dbReference type="RefSeq" id="XP_030059778.1">
    <property type="nucleotide sequence ID" value="XM_030203918.1"/>
</dbReference>
<proteinExistence type="predicted"/>
<dbReference type="KEGG" id="muo:115470614"/>
<dbReference type="Proteomes" id="UP000515156">
    <property type="component" value="Chromosome 5"/>
</dbReference>
<feature type="compositionally biased region" description="Polar residues" evidence="2">
    <location>
        <begin position="484"/>
        <end position="499"/>
    </location>
</feature>
<keyword evidence="1" id="KW-0175">Coiled coil</keyword>
<evidence type="ECO:0000313" key="3">
    <source>
        <dbReference type="Proteomes" id="UP000515156"/>
    </source>
</evidence>
<protein>
    <submittedName>
        <fullName evidence="4">Coiled-coil domain-containing protein 191</fullName>
    </submittedName>
</protein>
<dbReference type="InParanoid" id="A0A6P7Y4F9"/>
<dbReference type="GeneID" id="115470614"/>
<evidence type="ECO:0000313" key="4">
    <source>
        <dbReference type="RefSeq" id="XP_030059778.1"/>
    </source>
</evidence>
<dbReference type="AlphaFoldDB" id="A0A6P7Y4F9"/>
<dbReference type="OrthoDB" id="6256972at2759"/>
<dbReference type="PANTHER" id="PTHR22028">
    <property type="entry name" value="SFI1 SPINDLE BODY DOMAIN-CONTAINING PROTEIN-RELATED"/>
    <property type="match status" value="1"/>
</dbReference>
<evidence type="ECO:0000256" key="2">
    <source>
        <dbReference type="SAM" id="MobiDB-lite"/>
    </source>
</evidence>
<feature type="region of interest" description="Disordered" evidence="2">
    <location>
        <begin position="674"/>
        <end position="733"/>
    </location>
</feature>
<feature type="region of interest" description="Disordered" evidence="2">
    <location>
        <begin position="614"/>
        <end position="654"/>
    </location>
</feature>
<reference evidence="4" key="1">
    <citation type="submission" date="2025-08" db="UniProtKB">
        <authorList>
            <consortium name="RefSeq"/>
        </authorList>
    </citation>
    <scope>IDENTIFICATION</scope>
</reference>
<dbReference type="FunCoup" id="A0A6P7Y4F9">
    <property type="interactions" value="986"/>
</dbReference>
<evidence type="ECO:0000256" key="1">
    <source>
        <dbReference type="SAM" id="Coils"/>
    </source>
</evidence>
<sequence>MLFAMKEMACPGKKKSELFRWKRFTKKAKSKPGLDYDSVDHWIKRVEQASEFAVSEVFSIKKTDGHRRQVGLLMDLETTNQLQEHDDAYVEAQDLLRDWMNSKLRLELTSDEENGMGKLMEEGTPIEETPAGFLKYNRFDDLYDYLEEEVENSTVQDFMQQLLQKEVMDSGILEDFRASGDRQIKKKDPRLAMELRHQQVKENRKKRQIELEHQRQERALKKSMLSEAQLLVQEENKRKALKARKEEEDIQREMVKLRKEMSERRHITEEAWKTERKRQELRNVQKQPVTDQVQATLSKPVPEKKEMQKKAQVQEQLAHIHTENIKCLQQHFSAWYKMVLEHRIKSGKARALADWKCQLRAFRAWRDYAWAKKMEHETQKLELDLREQNRKQQLAMQYDRKQVLHHSFAKWQLWCRTEKEMREMQARKDETKRKMAALLETAASLGSSCDPHKDQGTKSDHVQNISAGQDLEQQSAVGERNEKVTSTGDSKQSDVNNSSAVLRTKPKYAWQITLKHAALTPEELAQCKALGLNIPEQLLNTQIHPAQRKAPMYGSHYENRHAFQQQLIEEQRKQLLEQREMILELKENQRLMSQKEAECVTTITKELNNQVSRSKALLKKGSQRERADPSSLKNNIPLSSPVHSLGLDSNQADTSRRIPSHLTSLHPMLKAMEERAAHRAERKKELEELKRTREEEKRAQIKAEEEEHRKQEAAEKAAQIERKREEKRLQKQKEMEKQKQLEWQQQLQRKAQEHYQNILLRSRGLEPWKGLVLQARQHIATAEEHHCSVLKRKCLLAWLQQVQESLSERRKCAEDFYSHLLLRRSFKNWLKYKNCLFVLEEQAHWFFKASLMKKTFLAWLDLVNEEKIASWEKQCIAADHHHKRLVLAGFKAWRRFPKLMKEEKEREERREELRKKVAEILPDFRT</sequence>
<accession>A0A6P7Y4F9</accession>
<dbReference type="PANTHER" id="PTHR22028:SF5">
    <property type="entry name" value="COILED-COIL DOMAIN-CONTAINING PROTEIN 191"/>
    <property type="match status" value="1"/>
</dbReference>
<organism evidence="3 4">
    <name type="scientific">Microcaecilia unicolor</name>
    <dbReference type="NCBI Taxonomy" id="1415580"/>
    <lineage>
        <taxon>Eukaryota</taxon>
        <taxon>Metazoa</taxon>
        <taxon>Chordata</taxon>
        <taxon>Craniata</taxon>
        <taxon>Vertebrata</taxon>
        <taxon>Euteleostomi</taxon>
        <taxon>Amphibia</taxon>
        <taxon>Gymnophiona</taxon>
        <taxon>Siphonopidae</taxon>
        <taxon>Microcaecilia</taxon>
    </lineage>
</organism>